<dbReference type="InterPro" id="IPR029062">
    <property type="entry name" value="Class_I_gatase-like"/>
</dbReference>
<dbReference type="Gene3D" id="3.30.930.10">
    <property type="entry name" value="Bira Bifunctional Protein, Domain 2"/>
    <property type="match status" value="1"/>
</dbReference>
<dbReference type="PANTHER" id="PTHR12835:SF5">
    <property type="entry name" value="BIOTIN--PROTEIN LIGASE"/>
    <property type="match status" value="1"/>
</dbReference>
<proteinExistence type="predicted"/>
<protein>
    <recommendedName>
        <fullName evidence="2">BPL/LPL catalytic domain-containing protein</fullName>
    </recommendedName>
</protein>
<dbReference type="SUPFAM" id="SSF55681">
    <property type="entry name" value="Class II aaRS and biotin synthetases"/>
    <property type="match status" value="1"/>
</dbReference>
<dbReference type="GO" id="GO:0004077">
    <property type="term" value="F:biotin--[biotin carboxyl-carrier protein] ligase activity"/>
    <property type="evidence" value="ECO:0007669"/>
    <property type="project" value="TreeGrafter"/>
</dbReference>
<dbReference type="Proteomes" id="UP000738402">
    <property type="component" value="Unassembled WGS sequence"/>
</dbReference>
<dbReference type="InterPro" id="IPR019197">
    <property type="entry name" value="Biotin-prot_ligase_N"/>
</dbReference>
<evidence type="ECO:0000256" key="1">
    <source>
        <dbReference type="SAM" id="MobiDB-lite"/>
    </source>
</evidence>
<name>A0AAN6D7M8_9ASCO</name>
<sequence>MGQTGSAYHHECLICHWINNGADFRSQVVTPGNEAVNEIGHAGIPKETQSPSGLSRNYQIPDHRRGNESRERQRIGDGVETFTNFGKSRNCCALLVTLRSHKYAAGGAGREPENHLSANRPAHSCQFERSPNKRNISNTVPDQHFSTKNNSMNVLVYNGPGAASDSVKHCLDTLRLLLSPYYAVAPVEPRTLLSQPWQAKTAMVVIPGGADLGVCSTLNGTGNQKIRQFVSAGGKYIGFCSGGYYASARCEFEVGNPNMEVSGARELKFFPGVARGASFKGFEYGTEEGTRPAKLKTHFAVQQPLYNYYNGGAVFLDADKHPNTQILAEYEESVEVECPGPQAAVILCSVGQGKALLTGTHPEYNPTLLEAEPGTDFEKSSKVLKEHDAARLEFMRHCLRSLGLKVNEESTRPALTPLVLISRQKEQLAKLVYDLEHKLGYESENIIDLGKDKIRVHKALDKFQQTDLSDPEMAVKDFYICDAALPKPELTPYFNTHQYLTELEEAYKELGYSSVGELGSIIVYGEVLTSSSSLMMYNTPFMRILPHGFAIVGTVQVAGRGRTGNVWVNPKGVFAMTLFLKMPLTTPVVLLQYLVSMSMVQAVQTYGVGYEKIPIRLKWPNDIYILRPDCLNKTDLDSYTKIGGILVETAVFENNYHIAIGTGLNVFNQGPTTSLNAVISEMNKTFGTKLKPIATEKLTAKYLSILYTMLERFKVEGMEPFMDLYYRQWLHSGQKVTLDHPGSPKAVITGISKEFGLLTAKEVDRYGNFTGNTYELQPDGNAFDMFRGLISKKL</sequence>
<dbReference type="CDD" id="cd03144">
    <property type="entry name" value="GATase1_ScBLP_like"/>
    <property type="match status" value="1"/>
</dbReference>
<feature type="domain" description="BPL/LPL catalytic" evidence="2">
    <location>
        <begin position="513"/>
        <end position="714"/>
    </location>
</feature>
<feature type="region of interest" description="Disordered" evidence="1">
    <location>
        <begin position="41"/>
        <end position="72"/>
    </location>
</feature>
<comment type="caution">
    <text evidence="3">The sequence shown here is derived from an EMBL/GenBank/DDBJ whole genome shotgun (WGS) entry which is preliminary data.</text>
</comment>
<dbReference type="Pfam" id="PF09825">
    <property type="entry name" value="BPL_N"/>
    <property type="match status" value="1"/>
</dbReference>
<evidence type="ECO:0000259" key="2">
    <source>
        <dbReference type="PROSITE" id="PS51733"/>
    </source>
</evidence>
<feature type="compositionally biased region" description="Polar residues" evidence="1">
    <location>
        <begin position="47"/>
        <end position="58"/>
    </location>
</feature>
<dbReference type="InterPro" id="IPR045864">
    <property type="entry name" value="aa-tRNA-synth_II/BPL/LPL"/>
</dbReference>
<reference evidence="3" key="1">
    <citation type="journal article" date="2021" name="G3 (Bethesda)">
        <title>Genomic diversity, chromosomal rearrangements, and interspecies hybridization in the ogataea polymorpha species complex.</title>
        <authorList>
            <person name="Hanson S.J."/>
            <person name="Cinneide E.O."/>
            <person name="Salzberg L.I."/>
            <person name="Wolfe K.H."/>
            <person name="McGowan J."/>
            <person name="Fitzpatrick D.A."/>
            <person name="Matlin K."/>
        </authorList>
    </citation>
    <scope>NUCLEOTIDE SEQUENCE</scope>
    <source>
        <strain evidence="3">83-405-1</strain>
    </source>
</reference>
<dbReference type="InterPro" id="IPR004143">
    <property type="entry name" value="BPL_LPL_catalytic"/>
</dbReference>
<dbReference type="SUPFAM" id="SSF52317">
    <property type="entry name" value="Class I glutamine amidotransferase-like"/>
    <property type="match status" value="2"/>
</dbReference>
<dbReference type="GO" id="GO:0005737">
    <property type="term" value="C:cytoplasm"/>
    <property type="evidence" value="ECO:0007669"/>
    <property type="project" value="TreeGrafter"/>
</dbReference>
<dbReference type="EMBL" id="JAHLUH010000005">
    <property type="protein sequence ID" value="KAG7728116.1"/>
    <property type="molecule type" value="Genomic_DNA"/>
</dbReference>
<dbReference type="PROSITE" id="PS51733">
    <property type="entry name" value="BPL_LPL_CATALYTIC"/>
    <property type="match status" value="1"/>
</dbReference>
<dbReference type="AlphaFoldDB" id="A0AAN6D7M8"/>
<accession>A0AAN6D7M8</accession>
<gene>
    <name evidence="3" type="ORF">KL933_002242</name>
</gene>
<feature type="compositionally biased region" description="Basic and acidic residues" evidence="1">
    <location>
        <begin position="61"/>
        <end position="72"/>
    </location>
</feature>
<dbReference type="PANTHER" id="PTHR12835">
    <property type="entry name" value="BIOTIN PROTEIN LIGASE"/>
    <property type="match status" value="1"/>
</dbReference>
<dbReference type="Pfam" id="PF03099">
    <property type="entry name" value="BPL_LplA_LipB"/>
    <property type="match status" value="1"/>
</dbReference>
<organism evidence="3 4">
    <name type="scientific">Ogataea haglerorum</name>
    <dbReference type="NCBI Taxonomy" id="1937702"/>
    <lineage>
        <taxon>Eukaryota</taxon>
        <taxon>Fungi</taxon>
        <taxon>Dikarya</taxon>
        <taxon>Ascomycota</taxon>
        <taxon>Saccharomycotina</taxon>
        <taxon>Pichiomycetes</taxon>
        <taxon>Pichiales</taxon>
        <taxon>Pichiaceae</taxon>
        <taxon>Ogataea</taxon>
    </lineage>
</organism>
<evidence type="ECO:0000313" key="4">
    <source>
        <dbReference type="Proteomes" id="UP000738402"/>
    </source>
</evidence>
<evidence type="ECO:0000313" key="3">
    <source>
        <dbReference type="EMBL" id="KAG7728116.1"/>
    </source>
</evidence>